<accession>A0A0N5AFI1</accession>
<dbReference type="Proteomes" id="UP000046393">
    <property type="component" value="Unplaced"/>
</dbReference>
<evidence type="ECO:0000313" key="1">
    <source>
        <dbReference type="Proteomes" id="UP000046393"/>
    </source>
</evidence>
<evidence type="ECO:0000313" key="2">
    <source>
        <dbReference type="WBParaSite" id="SMUV_0000303801-mRNA-1"/>
    </source>
</evidence>
<reference evidence="2" key="1">
    <citation type="submission" date="2017-02" db="UniProtKB">
        <authorList>
            <consortium name="WormBaseParasite"/>
        </authorList>
    </citation>
    <scope>IDENTIFICATION</scope>
</reference>
<proteinExistence type="predicted"/>
<sequence>MNNLGTSISTYEKERQRNIISLSEPILLVDVIRNQSGSTSSAITRVSEDKLRNPVLQFKRPISQLYPLELPVIGSL</sequence>
<dbReference type="AlphaFoldDB" id="A0A0N5AFI1"/>
<dbReference type="WBParaSite" id="SMUV_0000303801-mRNA-1">
    <property type="protein sequence ID" value="SMUV_0000303801-mRNA-1"/>
    <property type="gene ID" value="SMUV_0000303801"/>
</dbReference>
<name>A0A0N5AFI1_9BILA</name>
<protein>
    <submittedName>
        <fullName evidence="2">Uncharacterized protein</fullName>
    </submittedName>
</protein>
<organism evidence="1 2">
    <name type="scientific">Syphacia muris</name>
    <dbReference type="NCBI Taxonomy" id="451379"/>
    <lineage>
        <taxon>Eukaryota</taxon>
        <taxon>Metazoa</taxon>
        <taxon>Ecdysozoa</taxon>
        <taxon>Nematoda</taxon>
        <taxon>Chromadorea</taxon>
        <taxon>Rhabditida</taxon>
        <taxon>Spirurina</taxon>
        <taxon>Oxyuridomorpha</taxon>
        <taxon>Oxyuroidea</taxon>
        <taxon>Oxyuridae</taxon>
        <taxon>Syphacia</taxon>
    </lineage>
</organism>
<keyword evidence="1" id="KW-1185">Reference proteome</keyword>